<evidence type="ECO:0000313" key="3">
    <source>
        <dbReference type="EMBL" id="ASF43005.1"/>
    </source>
</evidence>
<dbReference type="InterPro" id="IPR002589">
    <property type="entry name" value="Macro_dom"/>
</dbReference>
<dbReference type="CDD" id="cd02901">
    <property type="entry name" value="Macro_Poa1p-like"/>
    <property type="match status" value="1"/>
</dbReference>
<dbReference type="PROSITE" id="PS51154">
    <property type="entry name" value="MACRO"/>
    <property type="match status" value="1"/>
</dbReference>
<sequence>MIHYLKADATAPQTEGNIIITHICNDIGAWGKGFVLALSKRWKTPEKQYKQWYKQGEGFALGAVQFVKVENDIWVANMIGQHHIYKDENGNPPIRYEAVKKALQQVANFALENNAKVQMPRIGCGLAGGSWDKIEAIINETLLEKNIEVFVCDL</sequence>
<dbReference type="EMBL" id="CP022022">
    <property type="protein sequence ID" value="ASF43005.1"/>
    <property type="molecule type" value="Genomic_DNA"/>
</dbReference>
<feature type="domain" description="Macro" evidence="2">
    <location>
        <begin position="1"/>
        <end position="154"/>
    </location>
</feature>
<dbReference type="InterPro" id="IPR043472">
    <property type="entry name" value="Macro_dom-like"/>
</dbReference>
<protein>
    <submittedName>
        <fullName evidence="3">Appr-1-p processing protein</fullName>
    </submittedName>
</protein>
<accession>A0A1Z4BP04</accession>
<dbReference type="RefSeq" id="WP_088594074.1">
    <property type="nucleotide sequence ID" value="NZ_CP022022.1"/>
</dbReference>
<dbReference type="PANTHER" id="PTHR12521">
    <property type="entry name" value="PROTEIN C6ORF130"/>
    <property type="match status" value="1"/>
</dbReference>
<dbReference type="SUPFAM" id="SSF52949">
    <property type="entry name" value="Macro domain-like"/>
    <property type="match status" value="1"/>
</dbReference>
<evidence type="ECO:0000259" key="2">
    <source>
        <dbReference type="PROSITE" id="PS51154"/>
    </source>
</evidence>
<dbReference type="PANTHER" id="PTHR12521:SF0">
    <property type="entry name" value="ADP-RIBOSE GLYCOHYDROLASE OARD1"/>
    <property type="match status" value="1"/>
</dbReference>
<comment type="catalytic activity">
    <reaction evidence="1">
        <text>an N-(ADP-alpha-D-ribosyl)-thymidine in DNA + H2O = a thymidine in DNA + ADP-D-ribose</text>
        <dbReference type="Rhea" id="RHEA:71655"/>
        <dbReference type="Rhea" id="RHEA-COMP:13556"/>
        <dbReference type="Rhea" id="RHEA-COMP:18051"/>
        <dbReference type="ChEBI" id="CHEBI:15377"/>
        <dbReference type="ChEBI" id="CHEBI:57967"/>
        <dbReference type="ChEBI" id="CHEBI:137386"/>
        <dbReference type="ChEBI" id="CHEBI:191199"/>
    </reaction>
    <physiologicalReaction direction="left-to-right" evidence="1">
        <dbReference type="Rhea" id="RHEA:71656"/>
    </physiologicalReaction>
</comment>
<evidence type="ECO:0000256" key="1">
    <source>
        <dbReference type="ARBA" id="ARBA00035885"/>
    </source>
</evidence>
<organism evidence="3 4">
    <name type="scientific">Capnocytophaga endodontalis</name>
    <dbReference type="NCBI Taxonomy" id="2708117"/>
    <lineage>
        <taxon>Bacteria</taxon>
        <taxon>Pseudomonadati</taxon>
        <taxon>Bacteroidota</taxon>
        <taxon>Flavobacteriia</taxon>
        <taxon>Flavobacteriales</taxon>
        <taxon>Flavobacteriaceae</taxon>
        <taxon>Capnocytophaga</taxon>
    </lineage>
</organism>
<name>A0A1Z4BP04_9FLAO</name>
<dbReference type="Gene3D" id="3.40.220.10">
    <property type="entry name" value="Leucine Aminopeptidase, subunit E, domain 1"/>
    <property type="match status" value="1"/>
</dbReference>
<dbReference type="Proteomes" id="UP000197007">
    <property type="component" value="Chromosome"/>
</dbReference>
<gene>
    <name evidence="3" type="ORF">CBG49_07925</name>
</gene>
<reference evidence="4" key="1">
    <citation type="submission" date="2017-06" db="EMBL/GenBank/DDBJ databases">
        <title>Complete genome sequence of Capnocytophaga sp. KCOM 1579 (=ChDC OS43) isolated from a human refractory periapical abscess lesion.</title>
        <authorList>
            <person name="Kook J.-K."/>
            <person name="Park S.-N."/>
            <person name="Lim Y.K."/>
            <person name="Roh H."/>
        </authorList>
    </citation>
    <scope>NUCLEOTIDE SEQUENCE [LARGE SCALE GENOMIC DNA]</scope>
    <source>
        <strain evidence="4">ChDC OS43</strain>
    </source>
</reference>
<dbReference type="AlphaFoldDB" id="A0A1Z4BP04"/>
<dbReference type="SMART" id="SM00506">
    <property type="entry name" value="A1pp"/>
    <property type="match status" value="1"/>
</dbReference>
<proteinExistence type="predicted"/>
<evidence type="ECO:0000313" key="4">
    <source>
        <dbReference type="Proteomes" id="UP000197007"/>
    </source>
</evidence>
<dbReference type="KEGG" id="capn:CBG49_07925"/>
<dbReference type="InterPro" id="IPR050892">
    <property type="entry name" value="ADP-ribose_metab_enzymes"/>
</dbReference>
<keyword evidence="4" id="KW-1185">Reference proteome</keyword>
<dbReference type="GO" id="GO:0140291">
    <property type="term" value="P:peptidyl-glutamate ADP-deribosylation"/>
    <property type="evidence" value="ECO:0007669"/>
    <property type="project" value="TreeGrafter"/>
</dbReference>